<sequence length="54" mass="6062">MTHRKHSHAFGTITLTVTACLLLWGFQLPAWAGDATQVEPLALRKIMQELGRNM</sequence>
<reference evidence="1" key="2">
    <citation type="submission" date="2018-01" db="EMBL/GenBank/DDBJ databases">
        <authorList>
            <person name="Lei C.W."/>
            <person name="Chen Y.P."/>
            <person name="Wang H.N."/>
        </authorList>
    </citation>
    <scope>NUCLEOTIDE SEQUENCE</scope>
    <source>
        <strain evidence="1">BCMM24</strain>
    </source>
</reference>
<dbReference type="AlphaFoldDB" id="A0A3Q8DHY4"/>
<dbReference type="RefSeq" id="WP_226981121.1">
    <property type="nucleotide sequence ID" value="NZ_JAGSRB010000005.1"/>
</dbReference>
<reference evidence="1" key="1">
    <citation type="journal article" date="2018" name="J. Antimicrob. Chemother.">
        <title>A novel cfr-carrying Tn7 transposon derivative characterized in Morganella morganii of swine origin in China.</title>
        <authorList>
            <person name="Chen Y."/>
            <person name="Lei C."/>
            <person name="Zuo L."/>
            <person name="Kong L."/>
            <person name="Kang Z."/>
            <person name="Zeng J."/>
            <person name="Zhang X."/>
            <person name="Wang H."/>
        </authorList>
    </citation>
    <scope>NUCLEOTIDE SEQUENCE</scope>
    <source>
        <strain evidence="1">BCMM24</strain>
    </source>
</reference>
<dbReference type="PROSITE" id="PS51257">
    <property type="entry name" value="PROKAR_LIPOPROTEIN"/>
    <property type="match status" value="1"/>
</dbReference>
<protein>
    <submittedName>
        <fullName evidence="1">Uncharacterized protein</fullName>
    </submittedName>
</protein>
<accession>A0A3Q8DHY4</accession>
<evidence type="ECO:0000313" key="1">
    <source>
        <dbReference type="EMBL" id="AVA19444.1"/>
    </source>
</evidence>
<name>A0A3Q8DHY4_MORMO</name>
<proteinExistence type="predicted"/>
<organism evidence="1">
    <name type="scientific">Morganella morganii</name>
    <name type="common">Proteus morganii</name>
    <dbReference type="NCBI Taxonomy" id="582"/>
    <lineage>
        <taxon>Bacteria</taxon>
        <taxon>Pseudomonadati</taxon>
        <taxon>Pseudomonadota</taxon>
        <taxon>Gammaproteobacteria</taxon>
        <taxon>Enterobacterales</taxon>
        <taxon>Morganellaceae</taxon>
        <taxon>Morganella</taxon>
    </lineage>
</organism>
<dbReference type="EMBL" id="MG832661">
    <property type="protein sequence ID" value="AVA19444.1"/>
    <property type="molecule type" value="Genomic_DNA"/>
</dbReference>